<keyword evidence="5" id="KW-0472">Membrane</keyword>
<dbReference type="STRING" id="454130.A0A0U5CFG1"/>
<reference evidence="7" key="1">
    <citation type="journal article" date="2016" name="Genome Announc.">
        <title>Draft genome sequences of fungus Aspergillus calidoustus.</title>
        <authorList>
            <person name="Horn F."/>
            <person name="Linde J."/>
            <person name="Mattern D.J."/>
            <person name="Walther G."/>
            <person name="Guthke R."/>
            <person name="Scherlach K."/>
            <person name="Martin K."/>
            <person name="Brakhage A.A."/>
            <person name="Petzke L."/>
            <person name="Valiante V."/>
        </authorList>
    </citation>
    <scope>NUCLEOTIDE SEQUENCE [LARGE SCALE GENOMIC DNA]</scope>
    <source>
        <strain evidence="7">SF006504</strain>
    </source>
</reference>
<dbReference type="OrthoDB" id="5135119at2759"/>
<dbReference type="InterPro" id="IPR007312">
    <property type="entry name" value="Phosphoesterase"/>
</dbReference>
<dbReference type="Gene3D" id="3.40.720.10">
    <property type="entry name" value="Alkaline Phosphatase, subunit A"/>
    <property type="match status" value="1"/>
</dbReference>
<protein>
    <recommendedName>
        <fullName evidence="4">Acid phosphatase</fullName>
        <ecNumber evidence="2">3.1.3.2</ecNumber>
    </recommendedName>
</protein>
<dbReference type="PANTHER" id="PTHR31956">
    <property type="entry name" value="NON-SPECIFIC PHOSPHOLIPASE C4-RELATED"/>
    <property type="match status" value="1"/>
</dbReference>
<gene>
    <name evidence="6" type="ORF">ASPCAL12240</name>
</gene>
<proteinExistence type="predicted"/>
<dbReference type="PANTHER" id="PTHR31956:SF8">
    <property type="entry name" value="ACID PHOSPHATASE PHOA (AFU_ORTHOLOGUE AFUA_1G03570)"/>
    <property type="match status" value="1"/>
</dbReference>
<evidence type="ECO:0000256" key="2">
    <source>
        <dbReference type="ARBA" id="ARBA00012646"/>
    </source>
</evidence>
<accession>A0A0U5CFG1</accession>
<evidence type="ECO:0000313" key="7">
    <source>
        <dbReference type="Proteomes" id="UP000054771"/>
    </source>
</evidence>
<dbReference type="Proteomes" id="UP000054771">
    <property type="component" value="Unassembled WGS sequence"/>
</dbReference>
<evidence type="ECO:0000256" key="3">
    <source>
        <dbReference type="ARBA" id="ARBA00022801"/>
    </source>
</evidence>
<keyword evidence="5" id="KW-0812">Transmembrane</keyword>
<name>A0A0U5CFG1_ASPCI</name>
<dbReference type="Pfam" id="PF04185">
    <property type="entry name" value="Phosphoesterase"/>
    <property type="match status" value="1"/>
</dbReference>
<feature type="transmembrane region" description="Helical" evidence="5">
    <location>
        <begin position="471"/>
        <end position="491"/>
    </location>
</feature>
<dbReference type="FunFam" id="3.40.720.10:FF:000043">
    <property type="entry name" value="Acid phosphatase PHOa"/>
    <property type="match status" value="1"/>
</dbReference>
<dbReference type="EMBL" id="CDMC01000013">
    <property type="protein sequence ID" value="CEL09098.1"/>
    <property type="molecule type" value="Genomic_DNA"/>
</dbReference>
<dbReference type="InterPro" id="IPR017850">
    <property type="entry name" value="Alkaline_phosphatase_core_sf"/>
</dbReference>
<sequence length="493" mass="55231">MAPSSTTRIISQEGLRLDRKQQIQGMQSLVYWVLRDWCVLDRSSRLPGPANISWCLFTVQSQKVRMKSSITIWLGIIAFAAAQTTPDAQISLSDIANSAATTEPYSPVSYVEGLAFNRFFQVWFENIDFEDAAADSNLQWLASQGIALTNLFAVTHPSEPNYCAAAGGDTFGMDNDGFQRVPANVSTIVDLLDTKYISWGEYQEHLPYPGFQGFNYSNQETYADDYVRKHNPLILYDSITKNSMRLRQIKNFTHFENDLTNRKLPQWAFFTPNMTNDAHDTNITFAAKWLRGWISPLLTNDYFMNDTLVLITFDEDKTYRKTNRIFSILLGGAVSDHLRGTQDDTFYTHYSVIASVSANWGLPSLGRWDCGANILEIVANKTGYVNSNVNTTHLTLNQTYPGPLSNGQLSKFSPIWPNPVTDAKCSAGHGVLDIVKRTYAGTEPSYNYTSPFPYDTKSGYNVGVMATPRSFALLCVISTAMPILPGVIWLLDT</sequence>
<dbReference type="AlphaFoldDB" id="A0A0U5CFG1"/>
<dbReference type="EC" id="3.1.3.2" evidence="2"/>
<keyword evidence="5" id="KW-1133">Transmembrane helix</keyword>
<organism evidence="6 7">
    <name type="scientific">Aspergillus calidoustus</name>
    <dbReference type="NCBI Taxonomy" id="454130"/>
    <lineage>
        <taxon>Eukaryota</taxon>
        <taxon>Fungi</taxon>
        <taxon>Dikarya</taxon>
        <taxon>Ascomycota</taxon>
        <taxon>Pezizomycotina</taxon>
        <taxon>Eurotiomycetes</taxon>
        <taxon>Eurotiomycetidae</taxon>
        <taxon>Eurotiales</taxon>
        <taxon>Aspergillaceae</taxon>
        <taxon>Aspergillus</taxon>
        <taxon>Aspergillus subgen. Nidulantes</taxon>
    </lineage>
</organism>
<keyword evidence="3" id="KW-0378">Hydrolase</keyword>
<keyword evidence="7" id="KW-1185">Reference proteome</keyword>
<evidence type="ECO:0000256" key="4">
    <source>
        <dbReference type="ARBA" id="ARBA00072210"/>
    </source>
</evidence>
<evidence type="ECO:0000256" key="1">
    <source>
        <dbReference type="ARBA" id="ARBA00000032"/>
    </source>
</evidence>
<dbReference type="GO" id="GO:0009395">
    <property type="term" value="P:phospholipid catabolic process"/>
    <property type="evidence" value="ECO:0007669"/>
    <property type="project" value="TreeGrafter"/>
</dbReference>
<comment type="catalytic activity">
    <reaction evidence="1">
        <text>a phosphate monoester + H2O = an alcohol + phosphate</text>
        <dbReference type="Rhea" id="RHEA:15017"/>
        <dbReference type="ChEBI" id="CHEBI:15377"/>
        <dbReference type="ChEBI" id="CHEBI:30879"/>
        <dbReference type="ChEBI" id="CHEBI:43474"/>
        <dbReference type="ChEBI" id="CHEBI:67140"/>
        <dbReference type="EC" id="3.1.3.2"/>
    </reaction>
</comment>
<evidence type="ECO:0000313" key="6">
    <source>
        <dbReference type="EMBL" id="CEL09098.1"/>
    </source>
</evidence>
<dbReference type="OMA" id="EHIPYAG"/>
<evidence type="ECO:0000256" key="5">
    <source>
        <dbReference type="SAM" id="Phobius"/>
    </source>
</evidence>
<dbReference type="GO" id="GO:0003993">
    <property type="term" value="F:acid phosphatase activity"/>
    <property type="evidence" value="ECO:0007669"/>
    <property type="project" value="UniProtKB-EC"/>
</dbReference>